<dbReference type="RefSeq" id="XP_043137383.1">
    <property type="nucleotide sequence ID" value="XM_043279733.1"/>
</dbReference>
<evidence type="ECO:0000313" key="2">
    <source>
        <dbReference type="EMBL" id="BCR88861.1"/>
    </source>
</evidence>
<keyword evidence="3" id="KW-1185">Reference proteome</keyword>
<accession>A0A7R7VQE7</accession>
<reference evidence="2" key="2">
    <citation type="submission" date="2021-02" db="EMBL/GenBank/DDBJ databases">
        <title>Aspergillus chevalieri M1 genome sequence.</title>
        <authorList>
            <person name="Kadooka C."/>
            <person name="Mori K."/>
            <person name="Futagami T."/>
        </authorList>
    </citation>
    <scope>NUCLEOTIDE SEQUENCE</scope>
    <source>
        <strain evidence="2">M1</strain>
    </source>
</reference>
<feature type="signal peptide" evidence="1">
    <location>
        <begin position="1"/>
        <end position="20"/>
    </location>
</feature>
<evidence type="ECO:0000313" key="3">
    <source>
        <dbReference type="Proteomes" id="UP000637239"/>
    </source>
</evidence>
<dbReference type="Proteomes" id="UP000637239">
    <property type="component" value="Chromosome 5"/>
</dbReference>
<dbReference type="EMBL" id="AP024420">
    <property type="protein sequence ID" value="BCR88861.1"/>
    <property type="molecule type" value="Genomic_DNA"/>
</dbReference>
<dbReference type="GeneID" id="66983219"/>
<name>A0A7R7VQE7_ASPCH</name>
<dbReference type="AlphaFoldDB" id="A0A7R7VQE7"/>
<protein>
    <submittedName>
        <fullName evidence="2">Uncharacterized protein</fullName>
    </submittedName>
</protein>
<gene>
    <name evidence="2" type="ORF">ACHE_50059S</name>
</gene>
<organism evidence="2 3">
    <name type="scientific">Aspergillus chevalieri</name>
    <name type="common">Eurotium chevalieri</name>
    <dbReference type="NCBI Taxonomy" id="182096"/>
    <lineage>
        <taxon>Eukaryota</taxon>
        <taxon>Fungi</taxon>
        <taxon>Dikarya</taxon>
        <taxon>Ascomycota</taxon>
        <taxon>Pezizomycotina</taxon>
        <taxon>Eurotiomycetes</taxon>
        <taxon>Eurotiomycetidae</taxon>
        <taxon>Eurotiales</taxon>
        <taxon>Aspergillaceae</taxon>
        <taxon>Aspergillus</taxon>
        <taxon>Aspergillus subgen. Aspergillus</taxon>
    </lineage>
</organism>
<dbReference type="KEGG" id="ache:ACHE_50059S"/>
<sequence length="224" mass="24747">MKFTTLFSLFLATLSVGVGASPIAIPNDVQEAPTDISNNTAEFAGDFEKRAPPKETERLQQIQKSLGKQRLQAGKEYAIQVTWTKNAPGSSTGFNTPAKAEMKKTQEKYGFDHTAIIVGKVQKDGQSHELDFKGNWYHLTSEPQGSGKTEWFKTSADTGNEWKKSNTDKIIKFSNLKEISGNWEEKVKDAAEAASKVSTSNGNKWQGGKNDCKTYVEAFENALK</sequence>
<evidence type="ECO:0000256" key="1">
    <source>
        <dbReference type="SAM" id="SignalP"/>
    </source>
</evidence>
<feature type="chain" id="PRO_5030873482" evidence="1">
    <location>
        <begin position="21"/>
        <end position="224"/>
    </location>
</feature>
<proteinExistence type="predicted"/>
<keyword evidence="1" id="KW-0732">Signal</keyword>
<reference evidence="2" key="1">
    <citation type="submission" date="2021-01" db="EMBL/GenBank/DDBJ databases">
        <authorList>
            <consortium name="Aspergillus chevalieri M1 genome sequencing consortium"/>
            <person name="Kazuki M."/>
            <person name="Futagami T."/>
        </authorList>
    </citation>
    <scope>NUCLEOTIDE SEQUENCE</scope>
    <source>
        <strain evidence="2">M1</strain>
    </source>
</reference>